<evidence type="ECO:0000313" key="2">
    <source>
        <dbReference type="EMBL" id="CAI9754874.1"/>
    </source>
</evidence>
<dbReference type="PANTHER" id="PTHR13430:SF4">
    <property type="entry name" value="AUTOPHAGY-RELATED PROTEIN 13"/>
    <property type="match status" value="1"/>
</dbReference>
<dbReference type="Proteomes" id="UP000834106">
    <property type="component" value="Chromosome 1"/>
</dbReference>
<dbReference type="GO" id="GO:0034497">
    <property type="term" value="P:protein localization to phagophore assembly site"/>
    <property type="evidence" value="ECO:0007669"/>
    <property type="project" value="TreeGrafter"/>
</dbReference>
<dbReference type="PANTHER" id="PTHR13430">
    <property type="match status" value="1"/>
</dbReference>
<name>A0AAD1YP24_9LAMI</name>
<evidence type="ECO:0000313" key="3">
    <source>
        <dbReference type="Proteomes" id="UP000834106"/>
    </source>
</evidence>
<reference evidence="2" key="1">
    <citation type="submission" date="2023-05" db="EMBL/GenBank/DDBJ databases">
        <authorList>
            <person name="Huff M."/>
        </authorList>
    </citation>
    <scope>NUCLEOTIDE SEQUENCE</scope>
</reference>
<dbReference type="AlphaFoldDB" id="A0AAD1YP24"/>
<dbReference type="GO" id="GO:1990316">
    <property type="term" value="C:Atg1/ULK1 kinase complex"/>
    <property type="evidence" value="ECO:0007669"/>
    <property type="project" value="TreeGrafter"/>
</dbReference>
<proteinExistence type="predicted"/>
<gene>
    <name evidence="2" type="ORF">FPE_LOCUS2305</name>
</gene>
<dbReference type="InterPro" id="IPR040182">
    <property type="entry name" value="ATG13"/>
</dbReference>
<protein>
    <recommendedName>
        <fullName evidence="4">Autophagy-related protein 13</fullName>
    </recommendedName>
</protein>
<dbReference type="GO" id="GO:0000423">
    <property type="term" value="P:mitophagy"/>
    <property type="evidence" value="ECO:0007669"/>
    <property type="project" value="TreeGrafter"/>
</dbReference>
<evidence type="ECO:0008006" key="4">
    <source>
        <dbReference type="Google" id="ProtNLM"/>
    </source>
</evidence>
<feature type="compositionally biased region" description="Polar residues" evidence="1">
    <location>
        <begin position="48"/>
        <end position="58"/>
    </location>
</feature>
<dbReference type="GO" id="GO:0005829">
    <property type="term" value="C:cytosol"/>
    <property type="evidence" value="ECO:0007669"/>
    <property type="project" value="TreeGrafter"/>
</dbReference>
<dbReference type="EMBL" id="OU503036">
    <property type="protein sequence ID" value="CAI9754874.1"/>
    <property type="molecule type" value="Genomic_DNA"/>
</dbReference>
<feature type="region of interest" description="Disordered" evidence="1">
    <location>
        <begin position="45"/>
        <end position="67"/>
    </location>
</feature>
<evidence type="ECO:0000256" key="1">
    <source>
        <dbReference type="SAM" id="MobiDB-lite"/>
    </source>
</evidence>
<sequence>MTCTVSLELDNEELLTCESRNVKGETRSQDAAVGVLVHMLQTAPPLRPTSSYISQSSKNEVEREVGTASEFFKPRDTTDALEELKAYKEMRDQLVSRSAARTSIKEKD</sequence>
<dbReference type="GO" id="GO:0034727">
    <property type="term" value="P:piecemeal microautophagy of the nucleus"/>
    <property type="evidence" value="ECO:0007669"/>
    <property type="project" value="TreeGrafter"/>
</dbReference>
<accession>A0AAD1YP24</accession>
<dbReference type="GO" id="GO:0000407">
    <property type="term" value="C:phagophore assembly site"/>
    <property type="evidence" value="ECO:0007669"/>
    <property type="project" value="TreeGrafter"/>
</dbReference>
<organism evidence="2 3">
    <name type="scientific">Fraxinus pennsylvanica</name>
    <dbReference type="NCBI Taxonomy" id="56036"/>
    <lineage>
        <taxon>Eukaryota</taxon>
        <taxon>Viridiplantae</taxon>
        <taxon>Streptophyta</taxon>
        <taxon>Embryophyta</taxon>
        <taxon>Tracheophyta</taxon>
        <taxon>Spermatophyta</taxon>
        <taxon>Magnoliopsida</taxon>
        <taxon>eudicotyledons</taxon>
        <taxon>Gunneridae</taxon>
        <taxon>Pentapetalae</taxon>
        <taxon>asterids</taxon>
        <taxon>lamiids</taxon>
        <taxon>Lamiales</taxon>
        <taxon>Oleaceae</taxon>
        <taxon>Oleeae</taxon>
        <taxon>Fraxinus</taxon>
    </lineage>
</organism>
<keyword evidence="3" id="KW-1185">Reference proteome</keyword>